<keyword evidence="2" id="KW-1185">Reference proteome</keyword>
<reference evidence="1" key="1">
    <citation type="submission" date="2020-08" db="EMBL/GenBank/DDBJ databases">
        <title>Multicomponent nature underlies the extraordinary mechanical properties of spider dragline silk.</title>
        <authorList>
            <person name="Kono N."/>
            <person name="Nakamura H."/>
            <person name="Mori M."/>
            <person name="Yoshida Y."/>
            <person name="Ohtoshi R."/>
            <person name="Malay A.D."/>
            <person name="Moran D.A.P."/>
            <person name="Tomita M."/>
            <person name="Numata K."/>
            <person name="Arakawa K."/>
        </authorList>
    </citation>
    <scope>NUCLEOTIDE SEQUENCE</scope>
</reference>
<accession>A0A8X6JH45</accession>
<evidence type="ECO:0000313" key="2">
    <source>
        <dbReference type="Proteomes" id="UP000887013"/>
    </source>
</evidence>
<dbReference type="EMBL" id="BMAW01041650">
    <property type="protein sequence ID" value="GFS29997.1"/>
    <property type="molecule type" value="Genomic_DNA"/>
</dbReference>
<comment type="caution">
    <text evidence="1">The sequence shown here is derived from an EMBL/GenBank/DDBJ whole genome shotgun (WGS) entry which is preliminary data.</text>
</comment>
<dbReference type="AlphaFoldDB" id="A0A8X6JH45"/>
<sequence length="87" mass="9704">MLKFFYAKAAKQRIFLRPPILGESLSIWIEESNFAIGGSLMQLSEAVKEDIKTSCSELLYGSTLQILSDMMETSALPPCDGFLVNRL</sequence>
<dbReference type="Proteomes" id="UP000887013">
    <property type="component" value="Unassembled WGS sequence"/>
</dbReference>
<evidence type="ECO:0000313" key="1">
    <source>
        <dbReference type="EMBL" id="GFS29997.1"/>
    </source>
</evidence>
<protein>
    <submittedName>
        <fullName evidence="1">Uncharacterized protein</fullName>
    </submittedName>
</protein>
<name>A0A8X6JH45_NEPPI</name>
<gene>
    <name evidence="1" type="ORF">NPIL_657801</name>
</gene>
<organism evidence="1 2">
    <name type="scientific">Nephila pilipes</name>
    <name type="common">Giant wood spider</name>
    <name type="synonym">Nephila maculata</name>
    <dbReference type="NCBI Taxonomy" id="299642"/>
    <lineage>
        <taxon>Eukaryota</taxon>
        <taxon>Metazoa</taxon>
        <taxon>Ecdysozoa</taxon>
        <taxon>Arthropoda</taxon>
        <taxon>Chelicerata</taxon>
        <taxon>Arachnida</taxon>
        <taxon>Araneae</taxon>
        <taxon>Araneomorphae</taxon>
        <taxon>Entelegynae</taxon>
        <taxon>Araneoidea</taxon>
        <taxon>Nephilidae</taxon>
        <taxon>Nephila</taxon>
    </lineage>
</organism>
<proteinExistence type="predicted"/>